<evidence type="ECO:0000313" key="5">
    <source>
        <dbReference type="EMBL" id="KOO30885.1"/>
    </source>
</evidence>
<evidence type="ECO:0000259" key="4">
    <source>
        <dbReference type="PROSITE" id="PS51352"/>
    </source>
</evidence>
<comment type="similarity">
    <text evidence="1">Belongs to the thioredoxin family.</text>
</comment>
<dbReference type="AlphaFoldDB" id="A0A0M0JWF0"/>
<keyword evidence="2" id="KW-0106">Calcium</keyword>
<dbReference type="PANTHER" id="PTHR43601">
    <property type="entry name" value="THIOREDOXIN, MITOCHONDRIAL"/>
    <property type="match status" value="1"/>
</dbReference>
<dbReference type="PROSITE" id="PS51352">
    <property type="entry name" value="THIOREDOXIN_2"/>
    <property type="match status" value="1"/>
</dbReference>
<dbReference type="PROSITE" id="PS00018">
    <property type="entry name" value="EF_HAND_1"/>
    <property type="match status" value="1"/>
</dbReference>
<dbReference type="EMBL" id="JWZX01002134">
    <property type="protein sequence ID" value="KOO30885.1"/>
    <property type="molecule type" value="Genomic_DNA"/>
</dbReference>
<dbReference type="Pfam" id="PF13202">
    <property type="entry name" value="EF-hand_5"/>
    <property type="match status" value="2"/>
</dbReference>
<dbReference type="InterPro" id="IPR013766">
    <property type="entry name" value="Thioredoxin_domain"/>
</dbReference>
<evidence type="ECO:0000256" key="1">
    <source>
        <dbReference type="ARBA" id="ARBA00008987"/>
    </source>
</evidence>
<dbReference type="GO" id="GO:0045454">
    <property type="term" value="P:cell redox homeostasis"/>
    <property type="evidence" value="ECO:0007669"/>
    <property type="project" value="TreeGrafter"/>
</dbReference>
<evidence type="ECO:0000313" key="6">
    <source>
        <dbReference type="Proteomes" id="UP000037460"/>
    </source>
</evidence>
<dbReference type="InterPro" id="IPR002048">
    <property type="entry name" value="EF_hand_dom"/>
</dbReference>
<comment type="caution">
    <text evidence="5">The sequence shown here is derived from an EMBL/GenBank/DDBJ whole genome shotgun (WGS) entry which is preliminary data.</text>
</comment>
<evidence type="ECO:0000256" key="2">
    <source>
        <dbReference type="ARBA" id="ARBA00022837"/>
    </source>
</evidence>
<dbReference type="Gene3D" id="3.40.30.10">
    <property type="entry name" value="Glutaredoxin"/>
    <property type="match status" value="1"/>
</dbReference>
<dbReference type="InterPro" id="IPR011992">
    <property type="entry name" value="EF-hand-dom_pair"/>
</dbReference>
<organism evidence="5 6">
    <name type="scientific">Chrysochromulina tobinii</name>
    <dbReference type="NCBI Taxonomy" id="1460289"/>
    <lineage>
        <taxon>Eukaryota</taxon>
        <taxon>Haptista</taxon>
        <taxon>Haptophyta</taxon>
        <taxon>Prymnesiophyceae</taxon>
        <taxon>Prymnesiales</taxon>
        <taxon>Chrysochromulinaceae</taxon>
        <taxon>Chrysochromulina</taxon>
    </lineage>
</organism>
<dbReference type="CDD" id="cd02947">
    <property type="entry name" value="TRX_family"/>
    <property type="match status" value="1"/>
</dbReference>
<accession>A0A0M0JWF0</accession>
<dbReference type="SUPFAM" id="SSF47473">
    <property type="entry name" value="EF-hand"/>
    <property type="match status" value="1"/>
</dbReference>
<dbReference type="InterPro" id="IPR018247">
    <property type="entry name" value="EF_Hand_1_Ca_BS"/>
</dbReference>
<dbReference type="OrthoDB" id="10263751at2759"/>
<dbReference type="PROSITE" id="PS50222">
    <property type="entry name" value="EF_HAND_2"/>
    <property type="match status" value="2"/>
</dbReference>
<sequence>MVFAFITTVAAAYHILTPSFPPQRQLLSPPSLLLRRASSPSPRSAPLVAKLTETDRRSWCTDVESTEGLTAVFFYAPWCMNCKAVRPKLERLQRKYADQNVKFLQANFKTETALCYSEKVFSFPTIHFYLPRIGRVARAVLTASTTDEKVKDTIDRLLHGRAALEQVNSAALSPVVQYAKLVSALESVAGTVSVGAVGSVASSELTARGSKKESTRLRGLVKNDEATLAEIESLFRSLDADADGQLQLAELESALSAIQPSGGAVDVLDRLGRAVDRGGTLNVDKSTFISLMVDKAVQDFAAGDDSLLSAFKALDSDGDGTVTQAQLIGVIDGFCAARPLADGCDIDAGPRNLQLAAAFDAFADEKKRLDYERFVAMVSGRREGFGVECELLDDGEGEMVQPEAAGQVVEIDEMMGERECFGEALNADGSEDLACDAWFFGEDPFADPSKRFATSDPDKIARLRAEAEAKIQEGAKREEEMAAYLARRAAAKK</sequence>
<dbReference type="Pfam" id="PF00085">
    <property type="entry name" value="Thioredoxin"/>
    <property type="match status" value="1"/>
</dbReference>
<dbReference type="GO" id="GO:0005509">
    <property type="term" value="F:calcium ion binding"/>
    <property type="evidence" value="ECO:0007669"/>
    <property type="project" value="InterPro"/>
</dbReference>
<proteinExistence type="inferred from homology"/>
<evidence type="ECO:0000259" key="3">
    <source>
        <dbReference type="PROSITE" id="PS50222"/>
    </source>
</evidence>
<dbReference type="SUPFAM" id="SSF52833">
    <property type="entry name" value="Thioredoxin-like"/>
    <property type="match status" value="1"/>
</dbReference>
<gene>
    <name evidence="5" type="ORF">Ctob_014033</name>
</gene>
<dbReference type="InterPro" id="IPR036249">
    <property type="entry name" value="Thioredoxin-like_sf"/>
</dbReference>
<protein>
    <submittedName>
        <fullName evidence="5">Tpa: thioredoxin superfamily protein</fullName>
    </submittedName>
</protein>
<dbReference type="Gene3D" id="1.10.238.10">
    <property type="entry name" value="EF-hand"/>
    <property type="match status" value="1"/>
</dbReference>
<dbReference type="SMART" id="SM00054">
    <property type="entry name" value="EFh"/>
    <property type="match status" value="2"/>
</dbReference>
<dbReference type="PANTHER" id="PTHR43601:SF3">
    <property type="entry name" value="THIOREDOXIN, MITOCHONDRIAL"/>
    <property type="match status" value="1"/>
</dbReference>
<feature type="domain" description="EF-hand" evidence="3">
    <location>
        <begin position="226"/>
        <end position="261"/>
    </location>
</feature>
<feature type="domain" description="Thioredoxin" evidence="4">
    <location>
        <begin position="39"/>
        <end position="159"/>
    </location>
</feature>
<dbReference type="Proteomes" id="UP000037460">
    <property type="component" value="Unassembled WGS sequence"/>
</dbReference>
<name>A0A0M0JWF0_9EUKA</name>
<feature type="domain" description="EF-hand" evidence="3">
    <location>
        <begin position="302"/>
        <end position="337"/>
    </location>
</feature>
<keyword evidence="6" id="KW-1185">Reference proteome</keyword>
<reference evidence="6" key="1">
    <citation type="journal article" date="2015" name="PLoS Genet.">
        <title>Genome Sequence and Transcriptome Analyses of Chrysochromulina tobin: Metabolic Tools for Enhanced Algal Fitness in the Prominent Order Prymnesiales (Haptophyceae).</title>
        <authorList>
            <person name="Hovde B.T."/>
            <person name="Deodato C.R."/>
            <person name="Hunsperger H.M."/>
            <person name="Ryken S.A."/>
            <person name="Yost W."/>
            <person name="Jha R.K."/>
            <person name="Patterson J."/>
            <person name="Monnat R.J. Jr."/>
            <person name="Barlow S.B."/>
            <person name="Starkenburg S.R."/>
            <person name="Cattolico R.A."/>
        </authorList>
    </citation>
    <scope>NUCLEOTIDE SEQUENCE</scope>
    <source>
        <strain evidence="6">CCMP291</strain>
    </source>
</reference>